<keyword evidence="8" id="KW-0233">DNA recombination</keyword>
<reference evidence="15" key="2">
    <citation type="submission" date="2020-05" db="UniProtKB">
        <authorList>
            <consortium name="EnsemblMetazoa"/>
        </authorList>
    </citation>
    <scope>IDENTIFICATION</scope>
    <source>
        <strain evidence="15">MINIMUS1</strain>
    </source>
</reference>
<accession>A0A182W4D8</accession>
<feature type="compositionally biased region" description="Polar residues" evidence="13">
    <location>
        <begin position="367"/>
        <end position="383"/>
    </location>
</feature>
<evidence type="ECO:0000313" key="15">
    <source>
        <dbReference type="EnsemblMetazoa" id="AMIN005201-PA"/>
    </source>
</evidence>
<dbReference type="GO" id="GO:0035312">
    <property type="term" value="F:5'-3' DNA exonuclease activity"/>
    <property type="evidence" value="ECO:0007669"/>
    <property type="project" value="TreeGrafter"/>
</dbReference>
<dbReference type="VEuPathDB" id="VectorBase:AMIN005201"/>
<dbReference type="GO" id="GO:0003684">
    <property type="term" value="F:damaged DNA binding"/>
    <property type="evidence" value="ECO:0007669"/>
    <property type="project" value="TreeGrafter"/>
</dbReference>
<dbReference type="PANTHER" id="PTHR23240:SF8">
    <property type="entry name" value="PROTEIN ARTEMIS"/>
    <property type="match status" value="1"/>
</dbReference>
<evidence type="ECO:0000256" key="1">
    <source>
        <dbReference type="ARBA" id="ARBA00004123"/>
    </source>
</evidence>
<dbReference type="Proteomes" id="UP000075920">
    <property type="component" value="Unassembled WGS sequence"/>
</dbReference>
<sequence length="408" mass="47442">MSTFPGYIPELPGIAIDRFDQPVRDRAKVFFLSHCHLDHMYGLAPNQPLPGTLYVSPHSAVIVGLRYPKQTVYRMPIRERLNLSITAPTGESKYELCVRTIPAEHCPGSVMFYFETQTVRLLYTGDFRLSTESMSVIEQDNIRPEIVYLDTTFLDREYAFFPTRQQSMDRIIELCSQWLDADERNIVSLWPPATYGSEELLHQLYTHLQQRIHIFSSQRETYNHFEILKDVFTDDPVRARIHACNGKTLQGEMSCRKMDANTKYVLTVRPSARKWRNLQRDEPFWMESNKNLWFVCYSSHASSSELVEFIRILQPEARDIRFNVVEDETDRTRKQQYLQALLSPEDGSMDEEVNSESEEMYTLPYNDFSTGASTTNERTTNEWPRSGSEDESDDASMTTPPIKMAKRC</sequence>
<keyword evidence="10" id="KW-0539">Nucleus</keyword>
<dbReference type="EnsemblMetazoa" id="AMIN005201-RA">
    <property type="protein sequence ID" value="AMIN005201-PA"/>
    <property type="gene ID" value="AMIN005201"/>
</dbReference>
<keyword evidence="16" id="KW-1185">Reference proteome</keyword>
<keyword evidence="7" id="KW-0269">Exonuclease</keyword>
<name>A0A182W4D8_9DIPT</name>
<keyword evidence="3" id="KW-0540">Nuclease</keyword>
<evidence type="ECO:0000256" key="12">
    <source>
        <dbReference type="ARBA" id="ARBA00042677"/>
    </source>
</evidence>
<evidence type="ECO:0000256" key="4">
    <source>
        <dbReference type="ARBA" id="ARBA00022759"/>
    </source>
</evidence>
<evidence type="ECO:0000259" key="14">
    <source>
        <dbReference type="Pfam" id="PF07522"/>
    </source>
</evidence>
<reference evidence="16" key="1">
    <citation type="submission" date="2013-03" db="EMBL/GenBank/DDBJ databases">
        <title>The Genome Sequence of Anopheles minimus MINIMUS1.</title>
        <authorList>
            <consortium name="The Broad Institute Genomics Platform"/>
            <person name="Neafsey D.E."/>
            <person name="Walton C."/>
            <person name="Walker B."/>
            <person name="Young S.K."/>
            <person name="Zeng Q."/>
            <person name="Gargeya S."/>
            <person name="Fitzgerald M."/>
            <person name="Haas B."/>
            <person name="Abouelleil A."/>
            <person name="Allen A.W."/>
            <person name="Alvarado L."/>
            <person name="Arachchi H.M."/>
            <person name="Berlin A.M."/>
            <person name="Chapman S.B."/>
            <person name="Gainer-Dewar J."/>
            <person name="Goldberg J."/>
            <person name="Griggs A."/>
            <person name="Gujja S."/>
            <person name="Hansen M."/>
            <person name="Howarth C."/>
            <person name="Imamovic A."/>
            <person name="Ireland A."/>
            <person name="Larimer J."/>
            <person name="McCowan C."/>
            <person name="Murphy C."/>
            <person name="Pearson M."/>
            <person name="Poon T.W."/>
            <person name="Priest M."/>
            <person name="Roberts A."/>
            <person name="Saif S."/>
            <person name="Shea T."/>
            <person name="Sisk P."/>
            <person name="Sykes S."/>
            <person name="Wortman J."/>
            <person name="Nusbaum C."/>
            <person name="Birren B."/>
        </authorList>
    </citation>
    <scope>NUCLEOTIDE SEQUENCE [LARGE SCALE GENOMIC DNA]</scope>
    <source>
        <strain evidence="16">MINIMUS1</strain>
    </source>
</reference>
<dbReference type="STRING" id="112268.A0A182W4D8"/>
<dbReference type="GO" id="GO:0005634">
    <property type="term" value="C:nucleus"/>
    <property type="evidence" value="ECO:0007669"/>
    <property type="project" value="UniProtKB-SubCell"/>
</dbReference>
<dbReference type="InterPro" id="IPR011084">
    <property type="entry name" value="DRMBL"/>
</dbReference>
<evidence type="ECO:0000256" key="9">
    <source>
        <dbReference type="ARBA" id="ARBA00023204"/>
    </source>
</evidence>
<comment type="similarity">
    <text evidence="2">Belongs to the DNA repair metallo-beta-lactamase (DRMBL) family.</text>
</comment>
<keyword evidence="4" id="KW-0255">Endonuclease</keyword>
<dbReference type="GO" id="GO:0036297">
    <property type="term" value="P:interstrand cross-link repair"/>
    <property type="evidence" value="ECO:0007669"/>
    <property type="project" value="TreeGrafter"/>
</dbReference>
<dbReference type="GO" id="GO:0006310">
    <property type="term" value="P:DNA recombination"/>
    <property type="evidence" value="ECO:0007669"/>
    <property type="project" value="UniProtKB-KW"/>
</dbReference>
<evidence type="ECO:0000256" key="10">
    <source>
        <dbReference type="ARBA" id="ARBA00023242"/>
    </source>
</evidence>
<dbReference type="GO" id="GO:0000723">
    <property type="term" value="P:telomere maintenance"/>
    <property type="evidence" value="ECO:0007669"/>
    <property type="project" value="TreeGrafter"/>
</dbReference>
<dbReference type="Gene3D" id="3.60.15.10">
    <property type="entry name" value="Ribonuclease Z/Hydroxyacylglutathione hydrolase-like"/>
    <property type="match status" value="1"/>
</dbReference>
<dbReference type="PANTHER" id="PTHR23240">
    <property type="entry name" value="DNA CROSS-LINK REPAIR PROTEIN PSO2/SNM1-RELATED"/>
    <property type="match status" value="1"/>
</dbReference>
<keyword evidence="5" id="KW-0227">DNA damage</keyword>
<proteinExistence type="inferred from homology"/>
<evidence type="ECO:0000256" key="7">
    <source>
        <dbReference type="ARBA" id="ARBA00022839"/>
    </source>
</evidence>
<dbReference type="GO" id="GO:0004519">
    <property type="term" value="F:endonuclease activity"/>
    <property type="evidence" value="ECO:0007669"/>
    <property type="project" value="UniProtKB-KW"/>
</dbReference>
<dbReference type="SUPFAM" id="SSF56281">
    <property type="entry name" value="Metallo-hydrolase/oxidoreductase"/>
    <property type="match status" value="1"/>
</dbReference>
<evidence type="ECO:0000256" key="8">
    <source>
        <dbReference type="ARBA" id="ARBA00023172"/>
    </source>
</evidence>
<keyword evidence="9" id="KW-0234">DNA repair</keyword>
<organism evidence="15 16">
    <name type="scientific">Anopheles minimus</name>
    <dbReference type="NCBI Taxonomy" id="112268"/>
    <lineage>
        <taxon>Eukaryota</taxon>
        <taxon>Metazoa</taxon>
        <taxon>Ecdysozoa</taxon>
        <taxon>Arthropoda</taxon>
        <taxon>Hexapoda</taxon>
        <taxon>Insecta</taxon>
        <taxon>Pterygota</taxon>
        <taxon>Neoptera</taxon>
        <taxon>Endopterygota</taxon>
        <taxon>Diptera</taxon>
        <taxon>Nematocera</taxon>
        <taxon>Culicoidea</taxon>
        <taxon>Culicidae</taxon>
        <taxon>Anophelinae</taxon>
        <taxon>Anopheles</taxon>
    </lineage>
</organism>
<feature type="domain" description="DNA repair metallo-beta-lactamase" evidence="14">
    <location>
        <begin position="229"/>
        <end position="316"/>
    </location>
</feature>
<evidence type="ECO:0000256" key="11">
    <source>
        <dbReference type="ARBA" id="ARBA00039759"/>
    </source>
</evidence>
<feature type="region of interest" description="Disordered" evidence="13">
    <location>
        <begin position="365"/>
        <end position="408"/>
    </location>
</feature>
<evidence type="ECO:0000256" key="13">
    <source>
        <dbReference type="SAM" id="MobiDB-lite"/>
    </source>
</evidence>
<comment type="subcellular location">
    <subcellularLocation>
        <location evidence="1">Nucleus</location>
    </subcellularLocation>
</comment>
<protein>
    <recommendedName>
        <fullName evidence="11">Protein artemis</fullName>
    </recommendedName>
    <alternativeName>
        <fullName evidence="12">DNA cross-link repair 1C protein</fullName>
    </alternativeName>
</protein>
<evidence type="ECO:0000256" key="5">
    <source>
        <dbReference type="ARBA" id="ARBA00022763"/>
    </source>
</evidence>
<dbReference type="AlphaFoldDB" id="A0A182W4D8"/>
<dbReference type="GO" id="GO:0006303">
    <property type="term" value="P:double-strand break repair via nonhomologous end joining"/>
    <property type="evidence" value="ECO:0007669"/>
    <property type="project" value="TreeGrafter"/>
</dbReference>
<evidence type="ECO:0000256" key="3">
    <source>
        <dbReference type="ARBA" id="ARBA00022722"/>
    </source>
</evidence>
<dbReference type="InterPro" id="IPR036866">
    <property type="entry name" value="RibonucZ/Hydroxyglut_hydro"/>
</dbReference>
<evidence type="ECO:0000256" key="2">
    <source>
        <dbReference type="ARBA" id="ARBA00010304"/>
    </source>
</evidence>
<evidence type="ECO:0000313" key="16">
    <source>
        <dbReference type="Proteomes" id="UP000075920"/>
    </source>
</evidence>
<dbReference type="Pfam" id="PF07522">
    <property type="entry name" value="DRMBL"/>
    <property type="match status" value="1"/>
</dbReference>
<dbReference type="Gene3D" id="3.40.50.12650">
    <property type="match status" value="1"/>
</dbReference>
<evidence type="ECO:0000256" key="6">
    <source>
        <dbReference type="ARBA" id="ARBA00022801"/>
    </source>
</evidence>
<keyword evidence="6" id="KW-0378">Hydrolase</keyword>